<sequence>MSIWQKVFLLFAGVLLISSTIFLAQSYFSYQQVKSASDQCYDQGGFPKVVKSGFELKVFECNFHDKTDE</sequence>
<name>A0A365KWU9_9BACL</name>
<accession>A0A365KWU9</accession>
<protein>
    <submittedName>
        <fullName evidence="1">Uncharacterized protein</fullName>
    </submittedName>
</protein>
<evidence type="ECO:0000313" key="1">
    <source>
        <dbReference type="EMBL" id="RAZ77662.1"/>
    </source>
</evidence>
<reference evidence="1 2" key="1">
    <citation type="submission" date="2018-06" db="EMBL/GenBank/DDBJ databases">
        <title>The draft genome sequences of strains SCU63 and S1.</title>
        <authorList>
            <person name="Gan L."/>
        </authorList>
    </citation>
    <scope>NUCLEOTIDE SEQUENCE [LARGE SCALE GENOMIC DNA]</scope>
    <source>
        <strain evidence="1 2">SCU63</strain>
    </source>
</reference>
<evidence type="ECO:0000313" key="2">
    <source>
        <dbReference type="Proteomes" id="UP000251002"/>
    </source>
</evidence>
<organism evidence="1 2">
    <name type="scientific">Planococcus halotolerans</name>
    <dbReference type="NCBI Taxonomy" id="2233542"/>
    <lineage>
        <taxon>Bacteria</taxon>
        <taxon>Bacillati</taxon>
        <taxon>Bacillota</taxon>
        <taxon>Bacilli</taxon>
        <taxon>Bacillales</taxon>
        <taxon>Caryophanaceae</taxon>
        <taxon>Planococcus</taxon>
    </lineage>
</organism>
<keyword evidence="2" id="KW-1185">Reference proteome</keyword>
<dbReference type="EMBL" id="QLZR01000003">
    <property type="protein sequence ID" value="RAZ77662.1"/>
    <property type="molecule type" value="Genomic_DNA"/>
</dbReference>
<comment type="caution">
    <text evidence="1">The sequence shown here is derived from an EMBL/GenBank/DDBJ whole genome shotgun (WGS) entry which is preliminary data.</text>
</comment>
<proteinExistence type="predicted"/>
<dbReference type="Proteomes" id="UP000251002">
    <property type="component" value="Unassembled WGS sequence"/>
</dbReference>
<dbReference type="AlphaFoldDB" id="A0A365KWU9"/>
<gene>
    <name evidence="1" type="ORF">DP120_09265</name>
</gene>